<keyword evidence="5" id="KW-1185">Reference proteome</keyword>
<accession>A0A8B7N6V9</accession>
<proteinExistence type="predicted"/>
<dbReference type="PANTHER" id="PTHR15963:SF5">
    <property type="entry name" value="SHORT SPINDLE 6, ISOFORM A"/>
    <property type="match status" value="1"/>
</dbReference>
<evidence type="ECO:0000256" key="1">
    <source>
        <dbReference type="ARBA" id="ARBA00004496"/>
    </source>
</evidence>
<comment type="subcellular location">
    <subcellularLocation>
        <location evidence="1">Cytoplasm</location>
    </subcellularLocation>
</comment>
<evidence type="ECO:0000313" key="5">
    <source>
        <dbReference type="Proteomes" id="UP000694843"/>
    </source>
</evidence>
<dbReference type="InterPro" id="IPR036034">
    <property type="entry name" value="PDZ_sf"/>
</dbReference>
<evidence type="ECO:0000313" key="6">
    <source>
        <dbReference type="RefSeq" id="XP_018009622.1"/>
    </source>
</evidence>
<dbReference type="PROSITE" id="PS50106">
    <property type="entry name" value="PDZ"/>
    <property type="match status" value="1"/>
</dbReference>
<dbReference type="Proteomes" id="UP000694843">
    <property type="component" value="Unplaced"/>
</dbReference>
<dbReference type="InterPro" id="IPR052122">
    <property type="entry name" value="Intracell_Traff_Signaling_Reg"/>
</dbReference>
<dbReference type="Gene3D" id="2.30.42.10">
    <property type="match status" value="1"/>
</dbReference>
<dbReference type="AlphaFoldDB" id="A0A8B7N6V9"/>
<dbReference type="GO" id="GO:0005737">
    <property type="term" value="C:cytoplasm"/>
    <property type="evidence" value="ECO:0007669"/>
    <property type="project" value="UniProtKB-SubCell"/>
</dbReference>
<organism evidence="5 6">
    <name type="scientific">Hyalella azteca</name>
    <name type="common">Amphipod</name>
    <dbReference type="NCBI Taxonomy" id="294128"/>
    <lineage>
        <taxon>Eukaryota</taxon>
        <taxon>Metazoa</taxon>
        <taxon>Ecdysozoa</taxon>
        <taxon>Arthropoda</taxon>
        <taxon>Crustacea</taxon>
        <taxon>Multicrustacea</taxon>
        <taxon>Malacostraca</taxon>
        <taxon>Eumalacostraca</taxon>
        <taxon>Peracarida</taxon>
        <taxon>Amphipoda</taxon>
        <taxon>Senticaudata</taxon>
        <taxon>Talitrida</taxon>
        <taxon>Talitroidea</taxon>
        <taxon>Hyalellidae</taxon>
        <taxon>Hyalella</taxon>
    </lineage>
</organism>
<sequence length="451" mass="49547">MREGDVILSINGHDMEKADHKTLVNFIQHCGERMRAVVLFENCVHKVDLHLRYIRLQRMLHDRLLELERLCHQEKALLAVWRAQGLRLPTDLGLSVHNCAAAPSSNIKQKQASQPQQETRQHQRYHSQHYPREQQLAQDQAILQVVQQYPKVLQSASETCSARNTKSFPRSNSGVLALGRRAIVTHGETAVPCRVTLYGADTMGVEKGLETLVPPPQFRLVPVNPPAAASWHLKVTAGQTEQRLRCTGAETGSSRKGVPDGNWQHAKPKSWDNLLSTKSFGGYGFGYSFIDINSARAASKALPGARSVSTNRLNEDSAKTEPAGSMVEVWSGNEGSRTVPRHMKTTCANVSTTSTGGASSAENLLSPPDLSSCFSCDCMGLEHVPLETCMFSKPKSTESLLANPNLHSTASETSIPDTSLVTPTPQRRRSRTSSLAHCLGKRSPPDELTHL</sequence>
<feature type="region of interest" description="Disordered" evidence="3">
    <location>
        <begin position="104"/>
        <end position="131"/>
    </location>
</feature>
<name>A0A8B7N6V9_HYAAZ</name>
<keyword evidence="2" id="KW-0963">Cytoplasm</keyword>
<feature type="domain" description="PDZ" evidence="4">
    <location>
        <begin position="1"/>
        <end position="42"/>
    </location>
</feature>
<feature type="compositionally biased region" description="Polar residues" evidence="3">
    <location>
        <begin position="408"/>
        <end position="421"/>
    </location>
</feature>
<dbReference type="GeneID" id="108667143"/>
<dbReference type="SUPFAM" id="SSF50156">
    <property type="entry name" value="PDZ domain-like"/>
    <property type="match status" value="1"/>
</dbReference>
<reference evidence="6" key="1">
    <citation type="submission" date="2025-08" db="UniProtKB">
        <authorList>
            <consortium name="RefSeq"/>
        </authorList>
    </citation>
    <scope>IDENTIFICATION</scope>
    <source>
        <tissue evidence="6">Whole organism</tissue>
    </source>
</reference>
<evidence type="ECO:0000259" key="4">
    <source>
        <dbReference type="PROSITE" id="PS50106"/>
    </source>
</evidence>
<gene>
    <name evidence="6" type="primary">LOC108667143</name>
</gene>
<dbReference type="PANTHER" id="PTHR15963">
    <property type="entry name" value="GENERAL RECEPTOR FOR PHOSPHOINOSITIDES 1-ASSOCIATED SCAFFOLD PROTEIN-RELATED"/>
    <property type="match status" value="1"/>
</dbReference>
<protein>
    <submittedName>
        <fullName evidence="6">Uncharacterized protein LOC108667143 isoform X2</fullName>
    </submittedName>
</protein>
<evidence type="ECO:0000256" key="2">
    <source>
        <dbReference type="ARBA" id="ARBA00022490"/>
    </source>
</evidence>
<evidence type="ECO:0000256" key="3">
    <source>
        <dbReference type="SAM" id="MobiDB-lite"/>
    </source>
</evidence>
<feature type="region of interest" description="Disordered" evidence="3">
    <location>
        <begin position="408"/>
        <end position="451"/>
    </location>
</feature>
<dbReference type="RefSeq" id="XP_018009622.1">
    <property type="nucleotide sequence ID" value="XM_018154133.2"/>
</dbReference>
<dbReference type="InterPro" id="IPR001478">
    <property type="entry name" value="PDZ"/>
</dbReference>
<feature type="compositionally biased region" description="Polar residues" evidence="3">
    <location>
        <begin position="104"/>
        <end position="118"/>
    </location>
</feature>